<evidence type="ECO:0000256" key="5">
    <source>
        <dbReference type="ARBA" id="ARBA00023002"/>
    </source>
</evidence>
<comment type="similarity">
    <text evidence="2 7">Belongs to the zinc-containing alcohol dehydrogenase family.</text>
</comment>
<keyword evidence="4 7" id="KW-0862">Zinc</keyword>
<dbReference type="Gene3D" id="3.40.50.720">
    <property type="entry name" value="NAD(P)-binding Rossmann-like Domain"/>
    <property type="match status" value="1"/>
</dbReference>
<evidence type="ECO:0000256" key="3">
    <source>
        <dbReference type="ARBA" id="ARBA00022723"/>
    </source>
</evidence>
<evidence type="ECO:0000259" key="9">
    <source>
        <dbReference type="Pfam" id="PF00107"/>
    </source>
</evidence>
<dbReference type="InterPro" id="IPR036291">
    <property type="entry name" value="NAD(P)-bd_dom_sf"/>
</dbReference>
<evidence type="ECO:0000256" key="6">
    <source>
        <dbReference type="ARBA" id="ARBA00023027"/>
    </source>
</evidence>
<reference evidence="11" key="1">
    <citation type="submission" date="2022-10" db="EMBL/GenBank/DDBJ databases">
        <title>The complete genomes of actinobacterial strains from the NBC collection.</title>
        <authorList>
            <person name="Joergensen T.S."/>
            <person name="Alvarez Arevalo M."/>
            <person name="Sterndorff E.B."/>
            <person name="Faurdal D."/>
            <person name="Vuksanovic O."/>
            <person name="Mourched A.-S."/>
            <person name="Charusanti P."/>
            <person name="Shaw S."/>
            <person name="Blin K."/>
            <person name="Weber T."/>
        </authorList>
    </citation>
    <scope>NUCLEOTIDE SEQUENCE</scope>
    <source>
        <strain evidence="11">NBC_00119</strain>
    </source>
</reference>
<evidence type="ECO:0000256" key="8">
    <source>
        <dbReference type="SAM" id="MobiDB-lite"/>
    </source>
</evidence>
<dbReference type="CDD" id="cd08282">
    <property type="entry name" value="PFDH_like"/>
    <property type="match status" value="1"/>
</dbReference>
<dbReference type="GO" id="GO:0016491">
    <property type="term" value="F:oxidoreductase activity"/>
    <property type="evidence" value="ECO:0007669"/>
    <property type="project" value="UniProtKB-KW"/>
</dbReference>
<organism evidence="11">
    <name type="scientific">Streptomyces sp. NBC_00119</name>
    <dbReference type="NCBI Taxonomy" id="2975659"/>
    <lineage>
        <taxon>Bacteria</taxon>
        <taxon>Bacillati</taxon>
        <taxon>Actinomycetota</taxon>
        <taxon>Actinomycetes</taxon>
        <taxon>Kitasatosporales</taxon>
        <taxon>Streptomycetaceae</taxon>
        <taxon>Streptomyces</taxon>
    </lineage>
</organism>
<keyword evidence="5" id="KW-0560">Oxidoreductase</keyword>
<evidence type="ECO:0000256" key="1">
    <source>
        <dbReference type="ARBA" id="ARBA00001947"/>
    </source>
</evidence>
<feature type="domain" description="Alcohol dehydrogenase-like N-terminal" evidence="10">
    <location>
        <begin position="26"/>
        <end position="137"/>
    </location>
</feature>
<dbReference type="InterPro" id="IPR013154">
    <property type="entry name" value="ADH-like_N"/>
</dbReference>
<accession>A0AAU1U247</accession>
<gene>
    <name evidence="11" type="ORF">OHU69_10750</name>
</gene>
<dbReference type="PANTHER" id="PTHR42813:SF3">
    <property type="entry name" value="GLUTATHIONE-INDEPENDENT FORMALDEHYDE DEHYDROGENASE"/>
    <property type="match status" value="1"/>
</dbReference>
<evidence type="ECO:0000259" key="10">
    <source>
        <dbReference type="Pfam" id="PF08240"/>
    </source>
</evidence>
<sequence>MKAAVSESPRTVTVKNVPDTKIEHPCDIIVKITTTNICGSDLHMYEGRTSFETGRTLGHENMGQVMEVGSAVRKVQVGEYVVLPFNIACGFCKQCERGLTNYCLTMQPVPAFAGPAYGFADMGPYQGGQAELLRVPYGDFNALRLGEDAAERQTDYVMLSDIFPTGYHATEMAHVKPGDQTIVFGAGPVGQMAAYSALLKGAGRVWVADHQPDRLRKAEEIGAIPINTAEQNPAEVVKEATLGLGADNGCECVGYQAHDAEGHEDASLTLNGLIDSVRFTGDIGVVGVFLPEDPGGAEAQGELEAQGKVPIDFGMMWFKGQHMGTGQAPVKRYNRALRDLIAGEKAKPSFVVSFPFTSPHVGSTHEERHPLHLPPAARSARTRPRLGQCAPGRAPGLAPAGFARALSVGDTSRHRLGHDARSASGCCPSLSRTAALTSP</sequence>
<keyword evidence="3 7" id="KW-0479">Metal-binding</keyword>
<evidence type="ECO:0000256" key="4">
    <source>
        <dbReference type="ARBA" id="ARBA00022833"/>
    </source>
</evidence>
<comment type="cofactor">
    <cofactor evidence="1 7">
        <name>Zn(2+)</name>
        <dbReference type="ChEBI" id="CHEBI:29105"/>
    </cofactor>
</comment>
<feature type="region of interest" description="Disordered" evidence="8">
    <location>
        <begin position="361"/>
        <end position="394"/>
    </location>
</feature>
<dbReference type="InterPro" id="IPR011032">
    <property type="entry name" value="GroES-like_sf"/>
</dbReference>
<dbReference type="Gene3D" id="3.90.180.10">
    <property type="entry name" value="Medium-chain alcohol dehydrogenases, catalytic domain"/>
    <property type="match status" value="1"/>
</dbReference>
<dbReference type="SUPFAM" id="SSF50129">
    <property type="entry name" value="GroES-like"/>
    <property type="match status" value="1"/>
</dbReference>
<evidence type="ECO:0000256" key="7">
    <source>
        <dbReference type="RuleBase" id="RU361277"/>
    </source>
</evidence>
<feature type="domain" description="Alcohol dehydrogenase-like C-terminal" evidence="9">
    <location>
        <begin position="188"/>
        <end position="257"/>
    </location>
</feature>
<evidence type="ECO:0000256" key="2">
    <source>
        <dbReference type="ARBA" id="ARBA00008072"/>
    </source>
</evidence>
<name>A0AAU1U247_9ACTN</name>
<dbReference type="PROSITE" id="PS00059">
    <property type="entry name" value="ADH_ZINC"/>
    <property type="match status" value="1"/>
</dbReference>
<dbReference type="EMBL" id="CP108195">
    <property type="protein sequence ID" value="WTS11489.1"/>
    <property type="molecule type" value="Genomic_DNA"/>
</dbReference>
<feature type="region of interest" description="Disordered" evidence="8">
    <location>
        <begin position="413"/>
        <end position="439"/>
    </location>
</feature>
<dbReference type="Pfam" id="PF00107">
    <property type="entry name" value="ADH_zinc_N"/>
    <property type="match status" value="1"/>
</dbReference>
<proteinExistence type="inferred from homology"/>
<dbReference type="InterPro" id="IPR002328">
    <property type="entry name" value="ADH_Zn_CS"/>
</dbReference>
<keyword evidence="6" id="KW-0520">NAD</keyword>
<dbReference type="InterPro" id="IPR013149">
    <property type="entry name" value="ADH-like_C"/>
</dbReference>
<dbReference type="SUPFAM" id="SSF51735">
    <property type="entry name" value="NAD(P)-binding Rossmann-fold domains"/>
    <property type="match status" value="1"/>
</dbReference>
<evidence type="ECO:0000313" key="11">
    <source>
        <dbReference type="EMBL" id="WTS11489.1"/>
    </source>
</evidence>
<dbReference type="AlphaFoldDB" id="A0AAU1U247"/>
<protein>
    <submittedName>
        <fullName evidence="11">Glutathione-independent formaldehyde dehydrogenase</fullName>
    </submittedName>
</protein>
<dbReference type="Pfam" id="PF08240">
    <property type="entry name" value="ADH_N"/>
    <property type="match status" value="1"/>
</dbReference>
<feature type="compositionally biased region" description="Polar residues" evidence="8">
    <location>
        <begin position="430"/>
        <end position="439"/>
    </location>
</feature>
<dbReference type="GO" id="GO:0008270">
    <property type="term" value="F:zinc ion binding"/>
    <property type="evidence" value="ECO:0007669"/>
    <property type="project" value="InterPro"/>
</dbReference>
<dbReference type="PANTHER" id="PTHR42813">
    <property type="entry name" value="ZINC-TYPE ALCOHOL DEHYDROGENASE-LIKE"/>
    <property type="match status" value="1"/>
</dbReference>